<organism evidence="2 3">
    <name type="scientific">Pseudobacteroides cellulosolvens ATCC 35603 = DSM 2933</name>
    <dbReference type="NCBI Taxonomy" id="398512"/>
    <lineage>
        <taxon>Bacteria</taxon>
        <taxon>Bacillati</taxon>
        <taxon>Bacillota</taxon>
        <taxon>Clostridia</taxon>
        <taxon>Eubacteriales</taxon>
        <taxon>Oscillospiraceae</taxon>
        <taxon>Pseudobacteroides</taxon>
    </lineage>
</organism>
<feature type="signal peptide" evidence="1">
    <location>
        <begin position="1"/>
        <end position="24"/>
    </location>
</feature>
<dbReference type="Proteomes" id="UP000036923">
    <property type="component" value="Unassembled WGS sequence"/>
</dbReference>
<dbReference type="EMBL" id="LGTC01000001">
    <property type="protein sequence ID" value="KNY29913.1"/>
    <property type="molecule type" value="Genomic_DNA"/>
</dbReference>
<proteinExistence type="predicted"/>
<protein>
    <submittedName>
        <fullName evidence="2">Uncharacterized protein</fullName>
    </submittedName>
</protein>
<evidence type="ECO:0000313" key="2">
    <source>
        <dbReference type="EMBL" id="KNY29913.1"/>
    </source>
</evidence>
<keyword evidence="3" id="KW-1185">Reference proteome</keyword>
<accession>A0A0L6JVP9</accession>
<name>A0A0L6JVP9_9FIRM</name>
<comment type="caution">
    <text evidence="2">The sequence shown here is derived from an EMBL/GenBank/DDBJ whole genome shotgun (WGS) entry which is preliminary data.</text>
</comment>
<sequence length="70" mass="7554" precursor="true">MKKCLLVISVTAAMVLVNVVSAFAINPQPEPPADRQIIKYVNPGTLVGFNPQPEPPGDKVARLAKSIIMR</sequence>
<reference evidence="3" key="1">
    <citation type="submission" date="2015-07" db="EMBL/GenBank/DDBJ databases">
        <title>Near-Complete Genome Sequence of the Cellulolytic Bacterium Bacteroides (Pseudobacteroides) cellulosolvens ATCC 35603.</title>
        <authorList>
            <person name="Dassa B."/>
            <person name="Utturkar S.M."/>
            <person name="Klingeman D.M."/>
            <person name="Hurt R.A."/>
            <person name="Keller M."/>
            <person name="Xu J."/>
            <person name="Reddy Y.H.K."/>
            <person name="Borovok I."/>
            <person name="Grinberg I.R."/>
            <person name="Lamed R."/>
            <person name="Zhivin O."/>
            <person name="Bayer E.A."/>
            <person name="Brown S.D."/>
        </authorList>
    </citation>
    <scope>NUCLEOTIDE SEQUENCE [LARGE SCALE GENOMIC DNA]</scope>
    <source>
        <strain evidence="3">DSM 2933</strain>
    </source>
</reference>
<feature type="chain" id="PRO_5005566200" evidence="1">
    <location>
        <begin position="25"/>
        <end position="70"/>
    </location>
</feature>
<dbReference type="RefSeq" id="WP_036943546.1">
    <property type="nucleotide sequence ID" value="NZ_JQKC01000022.1"/>
</dbReference>
<evidence type="ECO:0000256" key="1">
    <source>
        <dbReference type="SAM" id="SignalP"/>
    </source>
</evidence>
<dbReference type="AlphaFoldDB" id="A0A0L6JVP9"/>
<keyword evidence="1" id="KW-0732">Signal</keyword>
<gene>
    <name evidence="2" type="ORF">Bccel_5190</name>
</gene>
<evidence type="ECO:0000313" key="3">
    <source>
        <dbReference type="Proteomes" id="UP000036923"/>
    </source>
</evidence>